<dbReference type="SMART" id="SM01325">
    <property type="entry name" value="DUF3160"/>
    <property type="match status" value="1"/>
</dbReference>
<feature type="region of interest" description="Disordered" evidence="1">
    <location>
        <begin position="29"/>
        <end position="65"/>
    </location>
</feature>
<dbReference type="InterPro" id="IPR022601">
    <property type="entry name" value="DUF3160"/>
</dbReference>
<dbReference type="Pfam" id="PF11369">
    <property type="entry name" value="DUF3160"/>
    <property type="match status" value="1"/>
</dbReference>
<dbReference type="eggNOG" id="COG4640">
    <property type="taxonomic scope" value="Bacteria"/>
</dbReference>
<feature type="chain" id="PRO_5003139945" description="DUF3160 domain-containing protein" evidence="2">
    <location>
        <begin position="29"/>
        <end position="754"/>
    </location>
</feature>
<keyword evidence="2" id="KW-0732">Signal</keyword>
<dbReference type="STRING" id="515622.bpr_I0024"/>
<evidence type="ECO:0000256" key="2">
    <source>
        <dbReference type="SAM" id="SignalP"/>
    </source>
</evidence>
<dbReference type="Proteomes" id="UP000001299">
    <property type="component" value="Chromosome 1"/>
</dbReference>
<dbReference type="KEGG" id="bpb:bpr_I0024"/>
<feature type="compositionally biased region" description="Polar residues" evidence="1">
    <location>
        <begin position="30"/>
        <end position="65"/>
    </location>
</feature>
<feature type="signal peptide" evidence="2">
    <location>
        <begin position="1"/>
        <end position="28"/>
    </location>
</feature>
<sequence length="754" mass="85087">MLYEEGIMKKKVLAVLLIAAMLTGCGNAASVDTNSSESTSDQEAETVQNENKTDSANSGTDIVPISTNESLLGSEETIYYDQGLVPSIPEYKVEQGLTNVVIHPSLRYRLDISEESEYNHPQALIDKLSENSFAIIPGYAEEFFDVYEGNRYGQIPNFITVDSLMHTYHLYFAHLMKTSEKTYLADELKSLGADMLRLSEEQFEALKGTEWENAARRNVAFFYIGSLLQDEATEIPTAALDDESICRDEYDKIMAAAGIDDCALTGLVEDYSQYKVRGYYEGDEQLEKYFRAMMWYGRIGFALDNEDMVKSAILQTCALSTVQNKWDGIYKITSFFAGASDDPGFIEFNQILTDVYGQISDVQGLSADSASLNEVMNKVKDLKMPQINSVPVEDGDNPVIPTYRFMGQRFTVDAAIMQRLVYSSVKENSNGEKRYLPDVLDTPAALGSDEALKILEEKGATDYEGYTDNLTIMSEHFNNDDATLWNASLYSGWLNTLRPLLEEKGQGYPSYMHSSEWNKKNLETFAGSYTELKHDTVLYAKQIMAEMGGGDEEVLDDRGYVDPQPVVYSRFKFLSEKTKEGLDGYGMLSDSSRENLDKLSEIAGTLLAISEKELKNEELSDDDYEFIRSYGGYIEHFWREANQDNLDEELYDSNQAPCEVVTDIATDPNGTVLEIGTGRVDTIYVVFPIDGELHVAVGGAYSFYQFEESIDNRLTDSQWRNMMKGGYLDDNWDWITVENKYERADWTKSYRVGE</sequence>
<evidence type="ECO:0000313" key="3">
    <source>
        <dbReference type="EMBL" id="ADL32776.1"/>
    </source>
</evidence>
<reference evidence="3 4" key="1">
    <citation type="journal article" date="2010" name="PLoS ONE">
        <title>The glycobiome of the rumen bacterium Butyrivibrio proteoclasticus B316(T) highlights adaptation to a polysaccharide-rich environment.</title>
        <authorList>
            <person name="Kelly W.J."/>
            <person name="Leahy S.C."/>
            <person name="Altermann E."/>
            <person name="Yeoman C.J."/>
            <person name="Dunne J.C."/>
            <person name="Kong Z."/>
            <person name="Pacheco D.M."/>
            <person name="Li D."/>
            <person name="Noel S.J."/>
            <person name="Moon C.D."/>
            <person name="Cookson A.L."/>
            <person name="Attwood G.T."/>
        </authorList>
    </citation>
    <scope>NUCLEOTIDE SEQUENCE [LARGE SCALE GENOMIC DNA]</scope>
    <source>
        <strain evidence="4">ATCC 51982 / DSM 14932 / B316</strain>
    </source>
</reference>
<evidence type="ECO:0000256" key="1">
    <source>
        <dbReference type="SAM" id="MobiDB-lite"/>
    </source>
</evidence>
<proteinExistence type="predicted"/>
<dbReference type="EMBL" id="CP001810">
    <property type="protein sequence ID" value="ADL32776.1"/>
    <property type="molecule type" value="Genomic_DNA"/>
</dbReference>
<evidence type="ECO:0008006" key="5">
    <source>
        <dbReference type="Google" id="ProtNLM"/>
    </source>
</evidence>
<organism evidence="3 4">
    <name type="scientific">Butyrivibrio proteoclasticus (strain ATCC 51982 / DSM 14932 / B316)</name>
    <name type="common">Clostridium proteoclasticum</name>
    <dbReference type="NCBI Taxonomy" id="515622"/>
    <lineage>
        <taxon>Bacteria</taxon>
        <taxon>Bacillati</taxon>
        <taxon>Bacillota</taxon>
        <taxon>Clostridia</taxon>
        <taxon>Lachnospirales</taxon>
        <taxon>Lachnospiraceae</taxon>
        <taxon>Butyrivibrio</taxon>
    </lineage>
</organism>
<keyword evidence="4" id="KW-1185">Reference proteome</keyword>
<protein>
    <recommendedName>
        <fullName evidence="5">DUF3160 domain-containing protein</fullName>
    </recommendedName>
</protein>
<accession>E0S2F3</accession>
<dbReference type="HOGENOM" id="CLU_015670_1_0_9"/>
<gene>
    <name evidence="3" type="ordered locus">bpr_I0024</name>
</gene>
<name>E0S2F3_BUTPB</name>
<dbReference type="AlphaFoldDB" id="E0S2F3"/>
<evidence type="ECO:0000313" key="4">
    <source>
        <dbReference type="Proteomes" id="UP000001299"/>
    </source>
</evidence>